<protein>
    <submittedName>
        <fullName evidence="4">Pentatricopeptide repeat</fullName>
    </submittedName>
</protein>
<dbReference type="FunCoup" id="A0A2P5B305">
    <property type="interactions" value="177"/>
</dbReference>
<dbReference type="InParanoid" id="A0A2P5B305"/>
<dbReference type="Pfam" id="PF13812">
    <property type="entry name" value="PPR_3"/>
    <property type="match status" value="1"/>
</dbReference>
<evidence type="ECO:0000313" key="5">
    <source>
        <dbReference type="Proteomes" id="UP000237000"/>
    </source>
</evidence>
<dbReference type="AlphaFoldDB" id="A0A2P5B305"/>
<dbReference type="Proteomes" id="UP000237000">
    <property type="component" value="Unassembled WGS sequence"/>
</dbReference>
<evidence type="ECO:0000313" key="4">
    <source>
        <dbReference type="EMBL" id="PON43135.1"/>
    </source>
</evidence>
<feature type="repeat" description="PPR" evidence="3">
    <location>
        <begin position="338"/>
        <end position="372"/>
    </location>
</feature>
<feature type="repeat" description="PPR" evidence="3">
    <location>
        <begin position="268"/>
        <end position="302"/>
    </location>
</feature>
<feature type="repeat" description="PPR" evidence="3">
    <location>
        <begin position="440"/>
        <end position="470"/>
    </location>
</feature>
<feature type="repeat" description="PPR" evidence="3">
    <location>
        <begin position="303"/>
        <end position="337"/>
    </location>
</feature>
<evidence type="ECO:0000256" key="3">
    <source>
        <dbReference type="PROSITE-ProRule" id="PRU00708"/>
    </source>
</evidence>
<dbReference type="Pfam" id="PF13041">
    <property type="entry name" value="PPR_2"/>
    <property type="match status" value="4"/>
</dbReference>
<feature type="repeat" description="PPR" evidence="3">
    <location>
        <begin position="510"/>
        <end position="544"/>
    </location>
</feature>
<feature type="repeat" description="PPR" evidence="3">
    <location>
        <begin position="405"/>
        <end position="439"/>
    </location>
</feature>
<dbReference type="InterPro" id="IPR002885">
    <property type="entry name" value="PPR_rpt"/>
</dbReference>
<gene>
    <name evidence="4" type="ORF">TorRG33x02_334290</name>
</gene>
<dbReference type="Pfam" id="PF01535">
    <property type="entry name" value="PPR"/>
    <property type="match status" value="2"/>
</dbReference>
<dbReference type="InterPro" id="IPR011990">
    <property type="entry name" value="TPR-like_helical_dom_sf"/>
</dbReference>
<dbReference type="PROSITE" id="PS51375">
    <property type="entry name" value="PPR"/>
    <property type="match status" value="10"/>
</dbReference>
<dbReference type="NCBIfam" id="TIGR00756">
    <property type="entry name" value="PPR"/>
    <property type="match status" value="7"/>
</dbReference>
<evidence type="ECO:0000256" key="1">
    <source>
        <dbReference type="ARBA" id="ARBA00007626"/>
    </source>
</evidence>
<accession>A0A2P5B305</accession>
<sequence length="664" mass="74771">MLWRCTWTSFFSAPKRIFSALPLVSHRYLSSHTVCVSVTQKTQKIFPENLDPDFPKGSKVILSHCSVHCTLLNCSSDLIALSFFLWCAKQPNFFHDRVAIEHMVGVVSRLVERYKTVKGVVWELGKLGCVAKARTFLLLLRICWRGGMNNLILEVFEEMSSYGFTPNTFARNVIIDVLFKIGRADLAMKVLRETEVPNFLTFNIALCNLCRLKDLFLIRETFRMMLQMGFYSNLETHEMVLNCFCKMGKIVEAYQVLGLMIAFGTPASVNIWSILIDGFCRLGRFDTAVELLGKMVEIGLSPTVVTYTSLIRGFLKSHMVSDASLILHLMESRGCTPDLVFCNVLIDCLTKLGRCDDAVDVFLDMLRRKIAPDSYTFCSLLSPICLSGMFSLAPKLVSGILVEADQKLCNSLLSYLCKAGFPCLAIKLYDDMLDRGLRPDEYTFAALLSGLCRSRKIDQAINVYHWIVMNYPTQDPHIHTIVVDGLIKAGKFHGAIRVFRKAVADGYPLDVISYTVAIHGLFKGGRIGEACSLYDRMKEVGIAPNAYTYNVMLSSFCKEKDVKKVQWILQEIISARIKLNYDNFSRLFSFLHSSCHSNSVIGLLVEMRNLDLIPARVMHVLNGHVRVVKVDEYSYNLLEGYLDSDLLVDTSGSEDHSDVVASVG</sequence>
<feature type="repeat" description="PPR" evidence="3">
    <location>
        <begin position="545"/>
        <end position="579"/>
    </location>
</feature>
<comment type="caution">
    <text evidence="4">The sequence shown here is derived from an EMBL/GenBank/DDBJ whole genome shotgun (WGS) entry which is preliminary data.</text>
</comment>
<dbReference type="Gene3D" id="1.25.40.10">
    <property type="entry name" value="Tetratricopeptide repeat domain"/>
    <property type="match status" value="5"/>
</dbReference>
<keyword evidence="2" id="KW-0677">Repeat</keyword>
<evidence type="ECO:0000256" key="2">
    <source>
        <dbReference type="ARBA" id="ARBA00022737"/>
    </source>
</evidence>
<proteinExistence type="inferred from homology"/>
<feature type="repeat" description="PPR" evidence="3">
    <location>
        <begin position="132"/>
        <end position="166"/>
    </location>
</feature>
<feature type="repeat" description="PPR" evidence="3">
    <location>
        <begin position="233"/>
        <end position="267"/>
    </location>
</feature>
<keyword evidence="5" id="KW-1185">Reference proteome</keyword>
<dbReference type="PANTHER" id="PTHR47447:SF17">
    <property type="entry name" value="OS12G0638900 PROTEIN"/>
    <property type="match status" value="1"/>
</dbReference>
<dbReference type="OrthoDB" id="185373at2759"/>
<organism evidence="4 5">
    <name type="scientific">Trema orientale</name>
    <name type="common">Charcoal tree</name>
    <name type="synonym">Celtis orientalis</name>
    <dbReference type="NCBI Taxonomy" id="63057"/>
    <lineage>
        <taxon>Eukaryota</taxon>
        <taxon>Viridiplantae</taxon>
        <taxon>Streptophyta</taxon>
        <taxon>Embryophyta</taxon>
        <taxon>Tracheophyta</taxon>
        <taxon>Spermatophyta</taxon>
        <taxon>Magnoliopsida</taxon>
        <taxon>eudicotyledons</taxon>
        <taxon>Gunneridae</taxon>
        <taxon>Pentapetalae</taxon>
        <taxon>rosids</taxon>
        <taxon>fabids</taxon>
        <taxon>Rosales</taxon>
        <taxon>Cannabaceae</taxon>
        <taxon>Trema</taxon>
    </lineage>
</organism>
<comment type="similarity">
    <text evidence="1">Belongs to the PPR family. P subfamily.</text>
</comment>
<dbReference type="EMBL" id="JXTC01000620">
    <property type="protein sequence ID" value="PON43135.1"/>
    <property type="molecule type" value="Genomic_DNA"/>
</dbReference>
<reference evidence="5" key="1">
    <citation type="submission" date="2016-06" db="EMBL/GenBank/DDBJ databases">
        <title>Parallel loss of symbiosis genes in relatives of nitrogen-fixing non-legume Parasponia.</title>
        <authorList>
            <person name="Van Velzen R."/>
            <person name="Holmer R."/>
            <person name="Bu F."/>
            <person name="Rutten L."/>
            <person name="Van Zeijl A."/>
            <person name="Liu W."/>
            <person name="Santuari L."/>
            <person name="Cao Q."/>
            <person name="Sharma T."/>
            <person name="Shen D."/>
            <person name="Roswanjaya Y."/>
            <person name="Wardhani T."/>
            <person name="Kalhor M.S."/>
            <person name="Jansen J."/>
            <person name="Van den Hoogen J."/>
            <person name="Gungor B."/>
            <person name="Hartog M."/>
            <person name="Hontelez J."/>
            <person name="Verver J."/>
            <person name="Yang W.-C."/>
            <person name="Schijlen E."/>
            <person name="Repin R."/>
            <person name="Schilthuizen M."/>
            <person name="Schranz E."/>
            <person name="Heidstra R."/>
            <person name="Miyata K."/>
            <person name="Fedorova E."/>
            <person name="Kohlen W."/>
            <person name="Bisseling T."/>
            <person name="Smit S."/>
            <person name="Geurts R."/>
        </authorList>
    </citation>
    <scope>NUCLEOTIDE SEQUENCE [LARGE SCALE GENOMIC DNA]</scope>
    <source>
        <strain evidence="5">cv. RG33-2</strain>
    </source>
</reference>
<dbReference type="PANTHER" id="PTHR47447">
    <property type="entry name" value="OS03G0856100 PROTEIN"/>
    <property type="match status" value="1"/>
</dbReference>
<name>A0A2P5B305_TREOI</name>
<dbReference type="STRING" id="63057.A0A2P5B305"/>
<feature type="repeat" description="PPR" evidence="3">
    <location>
        <begin position="475"/>
        <end position="509"/>
    </location>
</feature>